<dbReference type="GO" id="GO:0046872">
    <property type="term" value="F:metal ion binding"/>
    <property type="evidence" value="ECO:0007669"/>
    <property type="project" value="UniProtKB-KW"/>
</dbReference>
<comment type="similarity">
    <text evidence="1">Belongs to the SCO1/2 family.</text>
</comment>
<keyword evidence="2 3" id="KW-0186">Copper</keyword>
<dbReference type="CDD" id="cd02968">
    <property type="entry name" value="SCO"/>
    <property type="match status" value="1"/>
</dbReference>
<proteinExistence type="inferred from homology"/>
<dbReference type="RefSeq" id="WP_133619123.1">
    <property type="nucleotide sequence ID" value="NZ_SNZE01000003.1"/>
</dbReference>
<dbReference type="EMBL" id="SNZE01000003">
    <property type="protein sequence ID" value="TDR32576.1"/>
    <property type="molecule type" value="Genomic_DNA"/>
</dbReference>
<dbReference type="PROSITE" id="PS51257">
    <property type="entry name" value="PROKAR_LIPOPROTEIN"/>
    <property type="match status" value="1"/>
</dbReference>
<keyword evidence="7" id="KW-1185">Reference proteome</keyword>
<gene>
    <name evidence="6" type="ORF">DFR44_10389</name>
</gene>
<dbReference type="PANTHER" id="PTHR12151:SF25">
    <property type="entry name" value="LINALOOL DEHYDRATASE_ISOMERASE DOMAIN-CONTAINING PROTEIN"/>
    <property type="match status" value="1"/>
</dbReference>
<feature type="binding site" evidence="3">
    <location>
        <position position="88"/>
    </location>
    <ligand>
        <name>Cu cation</name>
        <dbReference type="ChEBI" id="CHEBI:23378"/>
    </ligand>
</feature>
<dbReference type="Proteomes" id="UP000294480">
    <property type="component" value="Unassembled WGS sequence"/>
</dbReference>
<evidence type="ECO:0000256" key="4">
    <source>
        <dbReference type="PIRSR" id="PIRSR603782-2"/>
    </source>
</evidence>
<keyword evidence="3" id="KW-0479">Metal-binding</keyword>
<dbReference type="OrthoDB" id="9790194at2"/>
<dbReference type="AlphaFoldDB" id="A0A4R6YAN2"/>
<dbReference type="InterPro" id="IPR003782">
    <property type="entry name" value="SCO1/SenC"/>
</dbReference>
<organism evidence="6 7">
    <name type="scientific">Hydromonas duriensis</name>
    <dbReference type="NCBI Taxonomy" id="1527608"/>
    <lineage>
        <taxon>Bacteria</taxon>
        <taxon>Pseudomonadati</taxon>
        <taxon>Pseudomonadota</taxon>
        <taxon>Betaproteobacteria</taxon>
        <taxon>Burkholderiales</taxon>
        <taxon>Burkholderiaceae</taxon>
        <taxon>Hydromonas</taxon>
    </lineage>
</organism>
<evidence type="ECO:0000256" key="2">
    <source>
        <dbReference type="ARBA" id="ARBA00023008"/>
    </source>
</evidence>
<keyword evidence="4" id="KW-1015">Disulfide bond</keyword>
<feature type="disulfide bond" description="Redox-active" evidence="4">
    <location>
        <begin position="84"/>
        <end position="88"/>
    </location>
</feature>
<evidence type="ECO:0000259" key="5">
    <source>
        <dbReference type="PROSITE" id="PS51352"/>
    </source>
</evidence>
<evidence type="ECO:0000313" key="6">
    <source>
        <dbReference type="EMBL" id="TDR32576.1"/>
    </source>
</evidence>
<dbReference type="Pfam" id="PF02630">
    <property type="entry name" value="SCO1-SenC"/>
    <property type="match status" value="1"/>
</dbReference>
<feature type="binding site" evidence="3">
    <location>
        <position position="174"/>
    </location>
    <ligand>
        <name>Cu cation</name>
        <dbReference type="ChEBI" id="CHEBI:23378"/>
    </ligand>
</feature>
<comment type="caution">
    <text evidence="6">The sequence shown here is derived from an EMBL/GenBank/DDBJ whole genome shotgun (WGS) entry which is preliminary data.</text>
</comment>
<feature type="binding site" evidence="3">
    <location>
        <position position="84"/>
    </location>
    <ligand>
        <name>Cu cation</name>
        <dbReference type="ChEBI" id="CHEBI:23378"/>
    </ligand>
</feature>
<feature type="domain" description="Thioredoxin" evidence="5">
    <location>
        <begin position="31"/>
        <end position="209"/>
    </location>
</feature>
<accession>A0A4R6YAN2</accession>
<evidence type="ECO:0000313" key="7">
    <source>
        <dbReference type="Proteomes" id="UP000294480"/>
    </source>
</evidence>
<dbReference type="PANTHER" id="PTHR12151">
    <property type="entry name" value="ELECTRON TRANSPORT PROTIN SCO1/SENC FAMILY MEMBER"/>
    <property type="match status" value="1"/>
</dbReference>
<protein>
    <submittedName>
        <fullName evidence="6">Protein SCO1/2</fullName>
    </submittedName>
</protein>
<dbReference type="InterPro" id="IPR036249">
    <property type="entry name" value="Thioredoxin-like_sf"/>
</dbReference>
<evidence type="ECO:0000256" key="3">
    <source>
        <dbReference type="PIRSR" id="PIRSR603782-1"/>
    </source>
</evidence>
<evidence type="ECO:0000256" key="1">
    <source>
        <dbReference type="ARBA" id="ARBA00010996"/>
    </source>
</evidence>
<dbReference type="Gene3D" id="3.40.30.10">
    <property type="entry name" value="Glutaredoxin"/>
    <property type="match status" value="1"/>
</dbReference>
<dbReference type="SUPFAM" id="SSF52833">
    <property type="entry name" value="Thioredoxin-like"/>
    <property type="match status" value="1"/>
</dbReference>
<dbReference type="InterPro" id="IPR013766">
    <property type="entry name" value="Thioredoxin_domain"/>
</dbReference>
<name>A0A4R6YAN2_9BURK</name>
<reference evidence="6 7" key="1">
    <citation type="submission" date="2019-03" db="EMBL/GenBank/DDBJ databases">
        <title>Genomic Encyclopedia of Type Strains, Phase IV (KMG-IV): sequencing the most valuable type-strain genomes for metagenomic binning, comparative biology and taxonomic classification.</title>
        <authorList>
            <person name="Goeker M."/>
        </authorList>
    </citation>
    <scope>NUCLEOTIDE SEQUENCE [LARGE SCALE GENOMIC DNA]</scope>
    <source>
        <strain evidence="6 7">DSM 102852</strain>
    </source>
</reference>
<dbReference type="PROSITE" id="PS51352">
    <property type="entry name" value="THIOREDOXIN_2"/>
    <property type="match status" value="1"/>
</dbReference>
<sequence>MKWFSCLLSYFLNPIFRAHVWTALGFTALGLTACSPAPQFLNQNVSGAGLQTSVELTTAAGQPLQLNAALPNHVTALFFGFTQCPEVCPTTMGTMKLVKQALQKEGVDPNLLRVVFLSVDPERDTASILNAYTAAFDPSFIGVSTDLTRTKEVAKAYNVTFEKVGTGEFYTMNHTANLYLIDSTGRTRVSVPYGASADSIVHDVKQLLALNNIH</sequence>